<dbReference type="GeneID" id="56058777"/>
<evidence type="ECO:0000313" key="6">
    <source>
        <dbReference type="EMBL" id="QLH02443.1"/>
    </source>
</evidence>
<dbReference type="Proteomes" id="UP000509771">
    <property type="component" value="Chromosome"/>
</dbReference>
<keyword evidence="2" id="KW-0670">Pyruvate</keyword>
<dbReference type="Gene3D" id="3.40.50.970">
    <property type="match status" value="1"/>
</dbReference>
<dbReference type="GO" id="GO:0044272">
    <property type="term" value="P:sulfur compound biosynthetic process"/>
    <property type="evidence" value="ECO:0007669"/>
    <property type="project" value="UniProtKB-ARBA"/>
</dbReference>
<dbReference type="InterPro" id="IPR033412">
    <property type="entry name" value="PFOR_II"/>
</dbReference>
<keyword evidence="1" id="KW-0560">Oxidoreductase</keyword>
<dbReference type="SUPFAM" id="SSF53323">
    <property type="entry name" value="Pyruvate-ferredoxin oxidoreductase, PFOR, domain III"/>
    <property type="match status" value="1"/>
</dbReference>
<dbReference type="NCBIfam" id="NF041170">
    <property type="entry name" value="Oxoac_fdxalpha_Archa"/>
    <property type="match status" value="1"/>
</dbReference>
<dbReference type="Pfam" id="PF01558">
    <property type="entry name" value="POR"/>
    <property type="match status" value="1"/>
</dbReference>
<name>A0A7D5R6X4_9ARCH</name>
<dbReference type="OrthoDB" id="31112at2157"/>
<dbReference type="InterPro" id="IPR022367">
    <property type="entry name" value="2-oxoacid/accept_OxRdtase_asu"/>
</dbReference>
<protein>
    <submittedName>
        <fullName evidence="6">2-oxoglutarate ferredoxin oxidoreductase subunit alpha</fullName>
    </submittedName>
</protein>
<reference evidence="6 7" key="1">
    <citation type="submission" date="2018-02" db="EMBL/GenBank/DDBJ databases">
        <title>Complete genome of Nitrosopumilus cobalaminigenes HCA1.</title>
        <authorList>
            <person name="Qin W."/>
            <person name="Zheng Y."/>
            <person name="Stahl D.A."/>
        </authorList>
    </citation>
    <scope>NUCLEOTIDE SEQUENCE [LARGE SCALE GENOMIC DNA]</scope>
    <source>
        <strain evidence="6 7">HCA1</strain>
    </source>
</reference>
<dbReference type="AlphaFoldDB" id="A0A7D5R6X4"/>
<evidence type="ECO:0000259" key="3">
    <source>
        <dbReference type="Pfam" id="PF01558"/>
    </source>
</evidence>
<dbReference type="InterPro" id="IPR002880">
    <property type="entry name" value="Pyrv_Fd/Flavodoxin_OxRdtase_N"/>
</dbReference>
<evidence type="ECO:0000259" key="4">
    <source>
        <dbReference type="Pfam" id="PF01855"/>
    </source>
</evidence>
<evidence type="ECO:0000313" key="7">
    <source>
        <dbReference type="Proteomes" id="UP000509771"/>
    </source>
</evidence>
<dbReference type="NCBIfam" id="TIGR03710">
    <property type="entry name" value="OAFO_sf"/>
    <property type="match status" value="1"/>
</dbReference>
<feature type="domain" description="Pyruvate flavodoxin/ferredoxin oxidoreductase pyrimidine binding" evidence="4">
    <location>
        <begin position="253"/>
        <end position="490"/>
    </location>
</feature>
<dbReference type="InterPro" id="IPR002869">
    <property type="entry name" value="Pyrv_flavodox_OxRed_cen"/>
</dbReference>
<dbReference type="SUPFAM" id="SSF52922">
    <property type="entry name" value="TK C-terminal domain-like"/>
    <property type="match status" value="1"/>
</dbReference>
<dbReference type="InterPro" id="IPR029061">
    <property type="entry name" value="THDP-binding"/>
</dbReference>
<sequence length="636" mass="70493">MSSVDFTWLIGGPQGSGVESGANIFSRVCAEMGYQIFGKREFYSNIKGEHSYFTVRIADKKIHSNVDDVNLMASFDAETIFRHYDEVVSGGGIIYDSDLDGIKTDAVHTLDAPFKERLHKELESKNKPFTIAGVLEIAKEKGVKLFPVSFKSILLTLSEETENPRLKGLIRMYNVIGVSLSLGLVKMPTDSLQKTIDNIFSNKPEIAKINQQTANYSYNYAAAKFENFDYTLPGTQKEPGTLLVQGFQGTALGKMACGCRLQPYYPITPASDESVFLESNEILEINGDRPGSTAVIQTEDEICAMGMTIGGALTGTRSATCTSGPGFALMTEMLGWAGINEVPIVITNYQRSGPSTGLPTRHGQDDLLFAVFAGHGDFPKIVYASGEIEESFYDTGNCFNYADTFQVPVIHLMDKFHASSVITCKRFDTEKISIDRGLLLDKVEDGYRRFEFTEDGISPRSRLGIDNGIFWDTGDESDETGHITEDPILRVKMMDKRMSRLELISKRIPNEEQAVSFGIEDYTIISWGSTIGPVKDALDMLKKEGISIGLIQLKLMHPFPADYVSSLLKDAKTIIDVEANHSGQLGKIFKQNISRDVDYFILKYSGRAMTSTEVYDALKKIVQNKAEKREVLMHGA</sequence>
<dbReference type="SUPFAM" id="SSF52518">
    <property type="entry name" value="Thiamin diphosphate-binding fold (THDP-binding)"/>
    <property type="match status" value="1"/>
</dbReference>
<dbReference type="GO" id="GO:0016903">
    <property type="term" value="F:oxidoreductase activity, acting on the aldehyde or oxo group of donors"/>
    <property type="evidence" value="ECO:0007669"/>
    <property type="project" value="InterPro"/>
</dbReference>
<dbReference type="Gene3D" id="3.40.920.10">
    <property type="entry name" value="Pyruvate-ferredoxin oxidoreductase, PFOR, domain III"/>
    <property type="match status" value="1"/>
</dbReference>
<dbReference type="Pfam" id="PF17147">
    <property type="entry name" value="PFOR_II"/>
    <property type="match status" value="1"/>
</dbReference>
<dbReference type="RefSeq" id="WP_179361276.1">
    <property type="nucleotide sequence ID" value="NZ_CP026993.1"/>
</dbReference>
<dbReference type="InterPro" id="IPR009014">
    <property type="entry name" value="Transketo_C/PFOR_II"/>
</dbReference>
<dbReference type="PANTHER" id="PTHR32154">
    <property type="entry name" value="PYRUVATE-FLAVODOXIN OXIDOREDUCTASE-RELATED"/>
    <property type="match status" value="1"/>
</dbReference>
<feature type="domain" description="Pyruvate/ketoisovalerate oxidoreductase catalytic" evidence="3">
    <location>
        <begin position="15"/>
        <end position="218"/>
    </location>
</feature>
<evidence type="ECO:0000259" key="5">
    <source>
        <dbReference type="Pfam" id="PF17147"/>
    </source>
</evidence>
<evidence type="ECO:0000256" key="1">
    <source>
        <dbReference type="ARBA" id="ARBA00023002"/>
    </source>
</evidence>
<dbReference type="CDD" id="cd07034">
    <property type="entry name" value="TPP_PYR_PFOR_IOR-alpha_like"/>
    <property type="match status" value="1"/>
</dbReference>
<dbReference type="Gene3D" id="3.40.50.920">
    <property type="match status" value="1"/>
</dbReference>
<dbReference type="InterPro" id="IPR053400">
    <property type="entry name" value="2-oxoacid_Fdx_oxidoreductase"/>
</dbReference>
<dbReference type="KEGG" id="ncl:C5F47_02125"/>
<dbReference type="GO" id="GO:0006082">
    <property type="term" value="P:organic acid metabolic process"/>
    <property type="evidence" value="ECO:0007669"/>
    <property type="project" value="UniProtKB-ARBA"/>
</dbReference>
<dbReference type="InterPro" id="IPR019752">
    <property type="entry name" value="Pyrv/ketoisovalerate_OxRed_cat"/>
</dbReference>
<dbReference type="FunFam" id="3.40.50.970:FF:000022">
    <property type="entry name" value="2-oxoglutarate ferredoxin oxidoreductase alpha subunit"/>
    <property type="match status" value="1"/>
</dbReference>
<gene>
    <name evidence="6" type="ORF">C5F47_02125</name>
</gene>
<evidence type="ECO:0000256" key="2">
    <source>
        <dbReference type="ARBA" id="ARBA00023317"/>
    </source>
</evidence>
<dbReference type="GO" id="GO:0006979">
    <property type="term" value="P:response to oxidative stress"/>
    <property type="evidence" value="ECO:0007669"/>
    <property type="project" value="TreeGrafter"/>
</dbReference>
<dbReference type="EMBL" id="CP026993">
    <property type="protein sequence ID" value="QLH02443.1"/>
    <property type="molecule type" value="Genomic_DNA"/>
</dbReference>
<feature type="domain" description="Pyruvate:ferredoxin oxidoreductase core" evidence="5">
    <location>
        <begin position="521"/>
        <end position="613"/>
    </location>
</feature>
<dbReference type="PANTHER" id="PTHR32154:SF16">
    <property type="entry name" value="PYRUVATE FLAVODOXIN_FERREDOXIN OXIDOREDUCTASE DOMAIN PROTEIN"/>
    <property type="match status" value="1"/>
</dbReference>
<dbReference type="Pfam" id="PF01855">
    <property type="entry name" value="POR_N"/>
    <property type="match status" value="1"/>
</dbReference>
<organism evidence="6 7">
    <name type="scientific">Nitrosopumilus cobalaminigenes</name>
    <dbReference type="NCBI Taxonomy" id="1470066"/>
    <lineage>
        <taxon>Archaea</taxon>
        <taxon>Nitrososphaerota</taxon>
        <taxon>Nitrososphaeria</taxon>
        <taxon>Nitrosopumilales</taxon>
        <taxon>Nitrosopumilaceae</taxon>
        <taxon>Nitrosopumilus</taxon>
    </lineage>
</organism>
<accession>A0A7D5R6X4</accession>
<dbReference type="InterPro" id="IPR050722">
    <property type="entry name" value="Pyruvate:ferred/Flavod_OxRd"/>
</dbReference>
<keyword evidence="7" id="KW-1185">Reference proteome</keyword>
<proteinExistence type="predicted"/>